<evidence type="ECO:0000256" key="1">
    <source>
        <dbReference type="SAM" id="Coils"/>
    </source>
</evidence>
<feature type="compositionally biased region" description="Polar residues" evidence="2">
    <location>
        <begin position="782"/>
        <end position="798"/>
    </location>
</feature>
<dbReference type="Gene3D" id="1.20.58.60">
    <property type="match status" value="1"/>
</dbReference>
<name>A0ABQ9NV65_9PEZI</name>
<feature type="region of interest" description="Disordered" evidence="2">
    <location>
        <begin position="49"/>
        <end position="68"/>
    </location>
</feature>
<accession>A0ABQ9NV65</accession>
<feature type="compositionally biased region" description="Polar residues" evidence="2">
    <location>
        <begin position="919"/>
        <end position="948"/>
    </location>
</feature>
<organism evidence="3 4">
    <name type="scientific">Coniosporium apollinis</name>
    <dbReference type="NCBI Taxonomy" id="61459"/>
    <lineage>
        <taxon>Eukaryota</taxon>
        <taxon>Fungi</taxon>
        <taxon>Dikarya</taxon>
        <taxon>Ascomycota</taxon>
        <taxon>Pezizomycotina</taxon>
        <taxon>Dothideomycetes</taxon>
        <taxon>Dothideomycetes incertae sedis</taxon>
        <taxon>Coniosporium</taxon>
    </lineage>
</organism>
<evidence type="ECO:0000313" key="4">
    <source>
        <dbReference type="Proteomes" id="UP001172684"/>
    </source>
</evidence>
<feature type="compositionally biased region" description="Polar residues" evidence="2">
    <location>
        <begin position="33"/>
        <end position="42"/>
    </location>
</feature>
<dbReference type="PANTHER" id="PTHR37271:SF1">
    <property type="entry name" value="KARYOGAMY PROTEIN KAR9"/>
    <property type="match status" value="1"/>
</dbReference>
<protein>
    <recommendedName>
        <fullName evidence="5">KAR9-domain-containing protein</fullName>
    </recommendedName>
</protein>
<dbReference type="InterPro" id="IPR013889">
    <property type="entry name" value="Karyogamy_KAR9"/>
</dbReference>
<feature type="compositionally biased region" description="Pro residues" evidence="2">
    <location>
        <begin position="215"/>
        <end position="225"/>
    </location>
</feature>
<feature type="compositionally biased region" description="Polar residues" evidence="2">
    <location>
        <begin position="828"/>
        <end position="847"/>
    </location>
</feature>
<feature type="region of interest" description="Disordered" evidence="2">
    <location>
        <begin position="152"/>
        <end position="251"/>
    </location>
</feature>
<evidence type="ECO:0000256" key="2">
    <source>
        <dbReference type="SAM" id="MobiDB-lite"/>
    </source>
</evidence>
<comment type="caution">
    <text evidence="3">The sequence shown here is derived from an EMBL/GenBank/DDBJ whole genome shotgun (WGS) entry which is preliminary data.</text>
</comment>
<reference evidence="3" key="1">
    <citation type="submission" date="2022-10" db="EMBL/GenBank/DDBJ databases">
        <title>Culturing micro-colonial fungi from biological soil crusts in the Mojave desert and describing Neophaeococcomyces mojavensis, and introducing the new genera and species Taxawa tesnikishii.</title>
        <authorList>
            <person name="Kurbessoian T."/>
            <person name="Stajich J.E."/>
        </authorList>
    </citation>
    <scope>NUCLEOTIDE SEQUENCE</scope>
    <source>
        <strain evidence="3">TK_1</strain>
    </source>
</reference>
<feature type="compositionally biased region" description="Basic and acidic residues" evidence="2">
    <location>
        <begin position="178"/>
        <end position="190"/>
    </location>
</feature>
<feature type="region of interest" description="Disordered" evidence="2">
    <location>
        <begin position="709"/>
        <end position="1031"/>
    </location>
</feature>
<sequence length="1031" mass="111107">MLAPTSHIQQSAVLAPSAAIADATPSNHRARPSSASSLSNGHFESPTAYLGPFSAESPNAGRRALRKPSPGLLARVRLLSHRSKNRTVSSPALGVDIGRIPQDHLRELDSRHKVHSIRVERRGQAWNRTHPRLEPQLTGRSMPELVMDGQTELESDHSSIISTSDRMVASDTESELDGAEHDTLKYRLPDVGKVTAELRNSSRPDLEQEPEQEPSRPPTPPPKDTPPMLASPRRDGTFSQGSSTDDEAYFNPYGASRTNSIYSLSRASFTNQLSQLTSIRLPQASSLSESIASIPTSTAAARALEDAAEQIRIWMKKASEVLDGLDAEDDIEWAAAGGREGLDQVDAAINRFESLVTVYVVAIENLQARDDIASLTTEELERMVAHMEGIVKEWQNIKRALRAIKEQVEIAMEWEDIWNTVLGEIGLEIEALGRLVFEMEERRHQSAPLDSEGGSGLDIGELERIVVESPKTEARVTANNRYSLPPALTLNSPIQSPTAKQVQEDSNLLQLFAKMQPLRASLDFLPMRLAHFGTRGSAIFPTACEELDKRRDTLEARYKKLEDDAEALRRELSDDRWVHLFRNAGQKVSAMFDSLARSLAKLTEALEEDPHNLELLAKRIEYYTSKKPHYPPAIEQILSIIDKGAKERLSLNGEILRLQSDMQRRWSDLKNDMAAMDAAIKHVDSPKNQQLRDSISTILTADYSANSSMVATPGSSPASSVVLMSRKSSEQGHAALSKSRQSSSSVAGSANSLPTPSGRRYSSMPSALPNLGLSGIPRKTAVSRSSASETTPQRPGAQSPTTPRLPPLPTSSTPTPSRGYRTPPASAGSDTSQPAKPRWNPSTNTNDIALGHASKPLPLPPTLATPSPHAKTNTTPPTARNSIRSLSSSVSGIPVSSPLSRTSPFATPPSASASGLPRPTSTTPQASALSAGSKRQSQMQMQPLSQIANPGGRGGGVGRRVSGIPLGSIAAEVEEDGGGENSPSSRPGGPKSKTGRVSMGTGRESRGGGSGRLSSLGAGSGSGEERPRWRI</sequence>
<dbReference type="Pfam" id="PF08580">
    <property type="entry name" value="KAR9"/>
    <property type="match status" value="1"/>
</dbReference>
<dbReference type="PANTHER" id="PTHR37271">
    <property type="entry name" value="KARYOGAMY PROTEIN KAR9"/>
    <property type="match status" value="1"/>
</dbReference>
<keyword evidence="1" id="KW-0175">Coiled coil</keyword>
<feature type="compositionally biased region" description="Polar residues" evidence="2">
    <location>
        <begin position="709"/>
        <end position="719"/>
    </location>
</feature>
<evidence type="ECO:0008006" key="5">
    <source>
        <dbReference type="Google" id="ProtNLM"/>
    </source>
</evidence>
<feature type="coiled-coil region" evidence="1">
    <location>
        <begin position="544"/>
        <end position="571"/>
    </location>
</feature>
<dbReference type="SUPFAM" id="SSF46966">
    <property type="entry name" value="Spectrin repeat"/>
    <property type="match status" value="1"/>
</dbReference>
<feature type="compositionally biased region" description="Low complexity" evidence="2">
    <location>
        <begin position="982"/>
        <end position="992"/>
    </location>
</feature>
<feature type="region of interest" description="Disordered" evidence="2">
    <location>
        <begin position="19"/>
        <end position="43"/>
    </location>
</feature>
<gene>
    <name evidence="3" type="ORF">H2201_004659</name>
</gene>
<feature type="compositionally biased region" description="Low complexity" evidence="2">
    <location>
        <begin position="734"/>
        <end position="752"/>
    </location>
</feature>
<feature type="compositionally biased region" description="Low complexity" evidence="2">
    <location>
        <begin position="810"/>
        <end position="824"/>
    </location>
</feature>
<dbReference type="EMBL" id="JAPDRL010000031">
    <property type="protein sequence ID" value="KAJ9665185.1"/>
    <property type="molecule type" value="Genomic_DNA"/>
</dbReference>
<proteinExistence type="predicted"/>
<feature type="compositionally biased region" description="Polar residues" evidence="2">
    <location>
        <begin position="870"/>
        <end position="881"/>
    </location>
</feature>
<keyword evidence="4" id="KW-1185">Reference proteome</keyword>
<feature type="compositionally biased region" description="Low complexity" evidence="2">
    <location>
        <begin position="882"/>
        <end position="914"/>
    </location>
</feature>
<evidence type="ECO:0000313" key="3">
    <source>
        <dbReference type="EMBL" id="KAJ9665185.1"/>
    </source>
</evidence>
<dbReference type="Proteomes" id="UP001172684">
    <property type="component" value="Unassembled WGS sequence"/>
</dbReference>